<feature type="non-terminal residue" evidence="1">
    <location>
        <position position="49"/>
    </location>
</feature>
<sequence>MSSVLMKILPSATIGFLGSSTSFTISSSTPGMPSVLLKICLHPTNLGIL</sequence>
<proteinExistence type="predicted"/>
<protein>
    <submittedName>
        <fullName evidence="1">Uncharacterized protein</fullName>
    </submittedName>
</protein>
<accession>A0A392TL76</accession>
<reference evidence="1 2" key="1">
    <citation type="journal article" date="2018" name="Front. Plant Sci.">
        <title>Red Clover (Trifolium pratense) and Zigzag Clover (T. medium) - A Picture of Genomic Similarities and Differences.</title>
        <authorList>
            <person name="Dluhosova J."/>
            <person name="Istvanek J."/>
            <person name="Nedelnik J."/>
            <person name="Repkova J."/>
        </authorList>
    </citation>
    <scope>NUCLEOTIDE SEQUENCE [LARGE SCALE GENOMIC DNA]</scope>
    <source>
        <strain evidence="2">cv. 10/8</strain>
        <tissue evidence="1">Leaf</tissue>
    </source>
</reference>
<evidence type="ECO:0000313" key="1">
    <source>
        <dbReference type="EMBL" id="MCI61722.1"/>
    </source>
</evidence>
<dbReference type="AlphaFoldDB" id="A0A392TL76"/>
<keyword evidence="2" id="KW-1185">Reference proteome</keyword>
<organism evidence="1 2">
    <name type="scientific">Trifolium medium</name>
    <dbReference type="NCBI Taxonomy" id="97028"/>
    <lineage>
        <taxon>Eukaryota</taxon>
        <taxon>Viridiplantae</taxon>
        <taxon>Streptophyta</taxon>
        <taxon>Embryophyta</taxon>
        <taxon>Tracheophyta</taxon>
        <taxon>Spermatophyta</taxon>
        <taxon>Magnoliopsida</taxon>
        <taxon>eudicotyledons</taxon>
        <taxon>Gunneridae</taxon>
        <taxon>Pentapetalae</taxon>
        <taxon>rosids</taxon>
        <taxon>fabids</taxon>
        <taxon>Fabales</taxon>
        <taxon>Fabaceae</taxon>
        <taxon>Papilionoideae</taxon>
        <taxon>50 kb inversion clade</taxon>
        <taxon>NPAAA clade</taxon>
        <taxon>Hologalegina</taxon>
        <taxon>IRL clade</taxon>
        <taxon>Trifolieae</taxon>
        <taxon>Trifolium</taxon>
    </lineage>
</organism>
<comment type="caution">
    <text evidence="1">The sequence shown here is derived from an EMBL/GenBank/DDBJ whole genome shotgun (WGS) entry which is preliminary data.</text>
</comment>
<name>A0A392TL76_9FABA</name>
<evidence type="ECO:0000313" key="2">
    <source>
        <dbReference type="Proteomes" id="UP000265520"/>
    </source>
</evidence>
<dbReference type="EMBL" id="LXQA010605040">
    <property type="protein sequence ID" value="MCI61722.1"/>
    <property type="molecule type" value="Genomic_DNA"/>
</dbReference>
<dbReference type="Proteomes" id="UP000265520">
    <property type="component" value="Unassembled WGS sequence"/>
</dbReference>